<sequence>MALLYVKVGTGGYAGYNMTASGSDFVFSQPQMAGAALSFYFTYRVGTSGTERNSSATPHSYTVGTTCAPAQATLAATTTKGSVLSAAYPNPVTKALTVELRGASAHRLTVTDVHGATVRTLTAAAGASTATLDLSTLPGGVYFLTVQSGSGVEVQKIMKN</sequence>
<dbReference type="Pfam" id="PF18962">
    <property type="entry name" value="Por_Secre_tail"/>
    <property type="match status" value="1"/>
</dbReference>
<dbReference type="NCBIfam" id="TIGR04183">
    <property type="entry name" value="Por_Secre_tail"/>
    <property type="match status" value="1"/>
</dbReference>
<dbReference type="AlphaFoldDB" id="A0A8T9QC58"/>
<feature type="domain" description="Secretion system C-terminal sorting" evidence="1">
    <location>
        <begin position="88"/>
        <end position="157"/>
    </location>
</feature>
<proteinExistence type="predicted"/>
<protein>
    <submittedName>
        <fullName evidence="2">T9SS type A sorting domain-containing protein</fullName>
    </submittedName>
</protein>
<organism evidence="2 3">
    <name type="scientific">Hymenobacter cellulosilyticus</name>
    <dbReference type="NCBI Taxonomy" id="2932248"/>
    <lineage>
        <taxon>Bacteria</taxon>
        <taxon>Pseudomonadati</taxon>
        <taxon>Bacteroidota</taxon>
        <taxon>Cytophagia</taxon>
        <taxon>Cytophagales</taxon>
        <taxon>Hymenobacteraceae</taxon>
        <taxon>Hymenobacter</taxon>
    </lineage>
</organism>
<evidence type="ECO:0000313" key="3">
    <source>
        <dbReference type="Proteomes" id="UP000831796"/>
    </source>
</evidence>
<dbReference type="RefSeq" id="WP_244676494.1">
    <property type="nucleotide sequence ID" value="NZ_CP095046.1"/>
</dbReference>
<dbReference type="KEGG" id="hcu:MUN79_03975"/>
<reference evidence="2" key="1">
    <citation type="submission" date="2022-04" db="EMBL/GenBank/DDBJ databases">
        <title>Hymenobacter sp. isolated from the air.</title>
        <authorList>
            <person name="Won M."/>
            <person name="Lee C.-M."/>
            <person name="Woen H.-Y."/>
            <person name="Kwon S.-W."/>
        </authorList>
    </citation>
    <scope>NUCLEOTIDE SEQUENCE</scope>
    <source>
        <strain evidence="2">5116S-3</strain>
    </source>
</reference>
<dbReference type="EMBL" id="CP095046">
    <property type="protein sequence ID" value="UOQ73139.1"/>
    <property type="molecule type" value="Genomic_DNA"/>
</dbReference>
<evidence type="ECO:0000313" key="2">
    <source>
        <dbReference type="EMBL" id="UOQ73139.1"/>
    </source>
</evidence>
<gene>
    <name evidence="2" type="ORF">MUN79_03975</name>
</gene>
<dbReference type="Proteomes" id="UP000831796">
    <property type="component" value="Chromosome"/>
</dbReference>
<dbReference type="InterPro" id="IPR026444">
    <property type="entry name" value="Secre_tail"/>
</dbReference>
<evidence type="ECO:0000259" key="1">
    <source>
        <dbReference type="Pfam" id="PF18962"/>
    </source>
</evidence>
<accession>A0A8T9QC58</accession>
<keyword evidence="3" id="KW-1185">Reference proteome</keyword>
<name>A0A8T9QC58_9BACT</name>